<evidence type="ECO:0000259" key="14">
    <source>
        <dbReference type="Pfam" id="PF17900"/>
    </source>
</evidence>
<dbReference type="PROSITE" id="PS51257">
    <property type="entry name" value="PROKAR_LIPOPROTEIN"/>
    <property type="match status" value="1"/>
</dbReference>
<evidence type="ECO:0000256" key="7">
    <source>
        <dbReference type="ARBA" id="ARBA00022723"/>
    </source>
</evidence>
<evidence type="ECO:0000256" key="12">
    <source>
        <dbReference type="ARBA" id="ARBA00031533"/>
    </source>
</evidence>
<evidence type="ECO:0000256" key="11">
    <source>
        <dbReference type="ARBA" id="ARBA00029811"/>
    </source>
</evidence>
<dbReference type="Pfam" id="PF17900">
    <property type="entry name" value="Peptidase_M1_N"/>
    <property type="match status" value="1"/>
</dbReference>
<dbReference type="InterPro" id="IPR042097">
    <property type="entry name" value="Aminopeptidase_N-like_N_sf"/>
</dbReference>
<keyword evidence="10" id="KW-0482">Metalloprotease</keyword>
<comment type="caution">
    <text evidence="15">The sequence shown here is derived from an EMBL/GenBank/DDBJ whole genome shotgun (WGS) entry which is preliminary data.</text>
</comment>
<keyword evidence="9" id="KW-0862">Zinc</keyword>
<dbReference type="Pfam" id="PF01433">
    <property type="entry name" value="Peptidase_M1"/>
    <property type="match status" value="1"/>
</dbReference>
<evidence type="ECO:0000256" key="2">
    <source>
        <dbReference type="ARBA" id="ARBA00001947"/>
    </source>
</evidence>
<evidence type="ECO:0000256" key="4">
    <source>
        <dbReference type="ARBA" id="ARBA00012564"/>
    </source>
</evidence>
<dbReference type="InterPro" id="IPR001930">
    <property type="entry name" value="Peptidase_M1"/>
</dbReference>
<protein>
    <recommendedName>
        <fullName evidence="5">Aminopeptidase N</fullName>
        <ecNumber evidence="4">3.4.11.2</ecNumber>
    </recommendedName>
    <alternativeName>
        <fullName evidence="11">Alanine aminopeptidase</fullName>
    </alternativeName>
    <alternativeName>
        <fullName evidence="12">Lysyl aminopeptidase</fullName>
    </alternativeName>
</protein>
<dbReference type="CDD" id="cd09603">
    <property type="entry name" value="M1_APN_like"/>
    <property type="match status" value="1"/>
</dbReference>
<keyword evidence="8" id="KW-0378">Hydrolase</keyword>
<keyword evidence="16" id="KW-1185">Reference proteome</keyword>
<organism evidence="15 16">
    <name type="scientific">Pilimelia columellifera subsp. columellifera</name>
    <dbReference type="NCBI Taxonomy" id="706583"/>
    <lineage>
        <taxon>Bacteria</taxon>
        <taxon>Bacillati</taxon>
        <taxon>Actinomycetota</taxon>
        <taxon>Actinomycetes</taxon>
        <taxon>Micromonosporales</taxon>
        <taxon>Micromonosporaceae</taxon>
        <taxon>Pilimelia</taxon>
    </lineage>
</organism>
<comment type="cofactor">
    <cofactor evidence="2">
        <name>Zn(2+)</name>
        <dbReference type="ChEBI" id="CHEBI:29105"/>
    </cofactor>
</comment>
<evidence type="ECO:0000256" key="9">
    <source>
        <dbReference type="ARBA" id="ARBA00022833"/>
    </source>
</evidence>
<dbReference type="SUPFAM" id="SSF55486">
    <property type="entry name" value="Metalloproteases ('zincins'), catalytic domain"/>
    <property type="match status" value="1"/>
</dbReference>
<dbReference type="EC" id="3.4.11.2" evidence="4"/>
<dbReference type="PANTHER" id="PTHR11533:SF297">
    <property type="entry name" value="AMINOPEPTIDASE N"/>
    <property type="match status" value="1"/>
</dbReference>
<comment type="similarity">
    <text evidence="3">Belongs to the peptidase M1 family.</text>
</comment>
<dbReference type="InterPro" id="IPR050344">
    <property type="entry name" value="Peptidase_M1_aminopeptidases"/>
</dbReference>
<dbReference type="InterPro" id="IPR014782">
    <property type="entry name" value="Peptidase_M1_dom"/>
</dbReference>
<reference evidence="15 16" key="1">
    <citation type="journal article" date="2019" name="Int. J. Syst. Evol. Microbiol.">
        <title>The Global Catalogue of Microorganisms (GCM) 10K type strain sequencing project: providing services to taxonomists for standard genome sequencing and annotation.</title>
        <authorList>
            <consortium name="The Broad Institute Genomics Platform"/>
            <consortium name="The Broad Institute Genome Sequencing Center for Infectious Disease"/>
            <person name="Wu L."/>
            <person name="Ma J."/>
        </authorList>
    </citation>
    <scope>NUCLEOTIDE SEQUENCE [LARGE SCALE GENOMIC DNA]</scope>
    <source>
        <strain evidence="15 16">JCM 3367</strain>
    </source>
</reference>
<proteinExistence type="inferred from homology"/>
<dbReference type="PRINTS" id="PR00756">
    <property type="entry name" value="ALADIPTASE"/>
</dbReference>
<evidence type="ECO:0000256" key="6">
    <source>
        <dbReference type="ARBA" id="ARBA00022670"/>
    </source>
</evidence>
<dbReference type="Gene3D" id="1.10.390.10">
    <property type="entry name" value="Neutral Protease Domain 2"/>
    <property type="match status" value="1"/>
</dbReference>
<accession>A0ABN3NEL9</accession>
<evidence type="ECO:0000256" key="3">
    <source>
        <dbReference type="ARBA" id="ARBA00010136"/>
    </source>
</evidence>
<evidence type="ECO:0000313" key="15">
    <source>
        <dbReference type="EMBL" id="GAA2520180.1"/>
    </source>
</evidence>
<dbReference type="SUPFAM" id="SSF63737">
    <property type="entry name" value="Leukotriene A4 hydrolase N-terminal domain"/>
    <property type="match status" value="1"/>
</dbReference>
<evidence type="ECO:0000313" key="16">
    <source>
        <dbReference type="Proteomes" id="UP001499978"/>
    </source>
</evidence>
<evidence type="ECO:0000256" key="5">
    <source>
        <dbReference type="ARBA" id="ARBA00015611"/>
    </source>
</evidence>
<keyword evidence="6" id="KW-0645">Protease</keyword>
<name>A0ABN3NEL9_9ACTN</name>
<dbReference type="InterPro" id="IPR027268">
    <property type="entry name" value="Peptidase_M4/M1_CTD_sf"/>
</dbReference>
<gene>
    <name evidence="15" type="ORF">GCM10010201_17110</name>
</gene>
<feature type="domain" description="Peptidase M1 membrane alanine aminopeptidase" evidence="13">
    <location>
        <begin position="329"/>
        <end position="474"/>
    </location>
</feature>
<dbReference type="Gene3D" id="2.60.40.1730">
    <property type="entry name" value="tricorn interacting facor f3 domain"/>
    <property type="match status" value="1"/>
</dbReference>
<sequence length="488" mass="51991">MRNQVPVAAALVAAMALVGCTPERDSAPQAARGAGVWSVVPQPTGPRPGSPGAGDPYFPSYGNGGYDVTDYAVKVRFNPATDAVTGTTTVTAKAAVDLSRFNLDLHALTVASVTVDGVAATHTHVQDELAISPATPLVAGKQFVAVINYGGQPRRKPNAMLGAGGFLNTADGAIALGQPESATTWFPVNDHPSDKARYSLEITVPAGLTALSNGKPGPTTTTAGWTTWKWSESTPMASYLTMAVIGNYRVKRSVHKGRPVVTAVPASAPAGSLGELTMAKTTAVADYLETVFGPYPVDAYGGVVVDARQIGYALETQSRPVYGPGFFTDEKSADAVLTHELAHQWFGNSVALDRWQDIWLNEGFASYAEWLWTQQQGGQSAQEQFDVAYRTSPASIWRVPPGRPGPARIFDGSVYRRGAMTVHALRVTIGDEAFFRLLKEWTATHRDGNVRTADFVALAEKVSGRQLDQLFDAWLYGVTRPPLPTAGA</sequence>
<evidence type="ECO:0000259" key="13">
    <source>
        <dbReference type="Pfam" id="PF01433"/>
    </source>
</evidence>
<evidence type="ECO:0000256" key="8">
    <source>
        <dbReference type="ARBA" id="ARBA00022801"/>
    </source>
</evidence>
<dbReference type="EMBL" id="BAAARY010000005">
    <property type="protein sequence ID" value="GAA2520180.1"/>
    <property type="molecule type" value="Genomic_DNA"/>
</dbReference>
<dbReference type="InterPro" id="IPR045357">
    <property type="entry name" value="Aminopeptidase_N-like_N"/>
</dbReference>
<keyword evidence="7" id="KW-0479">Metal-binding</keyword>
<comment type="catalytic activity">
    <reaction evidence="1">
        <text>Release of an N-terminal amino acid, Xaa-|-Yaa- from a peptide, amide or arylamide. Xaa is preferably Ala, but may be most amino acids including Pro (slow action). When a terminal hydrophobic residue is followed by a prolyl residue, the two may be released as an intact Xaa-Pro dipeptide.</text>
        <dbReference type="EC" id="3.4.11.2"/>
    </reaction>
</comment>
<dbReference type="Proteomes" id="UP001499978">
    <property type="component" value="Unassembled WGS sequence"/>
</dbReference>
<dbReference type="PANTHER" id="PTHR11533">
    <property type="entry name" value="PROTEASE M1 ZINC METALLOPROTEASE"/>
    <property type="match status" value="1"/>
</dbReference>
<feature type="domain" description="Aminopeptidase N-like N-terminal" evidence="14">
    <location>
        <begin position="70"/>
        <end position="240"/>
    </location>
</feature>
<evidence type="ECO:0000256" key="10">
    <source>
        <dbReference type="ARBA" id="ARBA00023049"/>
    </source>
</evidence>
<evidence type="ECO:0000256" key="1">
    <source>
        <dbReference type="ARBA" id="ARBA00000098"/>
    </source>
</evidence>